<organism evidence="3 4">
    <name type="scientific">Nocardioides jiangxiensis</name>
    <dbReference type="NCBI Taxonomy" id="3064524"/>
    <lineage>
        <taxon>Bacteria</taxon>
        <taxon>Bacillati</taxon>
        <taxon>Actinomycetota</taxon>
        <taxon>Actinomycetes</taxon>
        <taxon>Propionibacteriales</taxon>
        <taxon>Nocardioidaceae</taxon>
        <taxon>Nocardioides</taxon>
    </lineage>
</organism>
<dbReference type="RefSeq" id="WP_305028382.1">
    <property type="nucleotide sequence ID" value="NZ_JAUQTA010000002.1"/>
</dbReference>
<dbReference type="InterPro" id="IPR050921">
    <property type="entry name" value="T4SS_GSP_E_ATPase"/>
</dbReference>
<dbReference type="PANTHER" id="PTHR30486:SF15">
    <property type="entry name" value="TYPE II_IV SECRETION SYSTEM ATPASE"/>
    <property type="match status" value="1"/>
</dbReference>
<comment type="caution">
    <text evidence="3">The sequence shown here is derived from an EMBL/GenBank/DDBJ whole genome shotgun (WGS) entry which is preliminary data.</text>
</comment>
<evidence type="ECO:0000313" key="4">
    <source>
        <dbReference type="Proteomes" id="UP001233314"/>
    </source>
</evidence>
<dbReference type="Gene3D" id="3.30.450.380">
    <property type="match status" value="1"/>
</dbReference>
<evidence type="ECO:0000313" key="3">
    <source>
        <dbReference type="EMBL" id="MDO7868959.1"/>
    </source>
</evidence>
<dbReference type="InterPro" id="IPR001482">
    <property type="entry name" value="T2SS/T4SS_dom"/>
</dbReference>
<gene>
    <name evidence="3" type="ORF">Q5722_11330</name>
</gene>
<protein>
    <submittedName>
        <fullName evidence="3">ATPase, T2SS/T4P/T4SS family</fullName>
    </submittedName>
</protein>
<proteinExistence type="inferred from homology"/>
<dbReference type="Gene3D" id="3.40.50.300">
    <property type="entry name" value="P-loop containing nucleotide triphosphate hydrolases"/>
    <property type="match status" value="1"/>
</dbReference>
<dbReference type="Pfam" id="PF00437">
    <property type="entry name" value="T2SSE"/>
    <property type="match status" value="1"/>
</dbReference>
<evidence type="ECO:0000259" key="2">
    <source>
        <dbReference type="Pfam" id="PF00437"/>
    </source>
</evidence>
<keyword evidence="4" id="KW-1185">Reference proteome</keyword>
<accession>A0ABT9B2A6</accession>
<dbReference type="CDD" id="cd01130">
    <property type="entry name" value="VirB11-like_ATPase"/>
    <property type="match status" value="1"/>
</dbReference>
<dbReference type="PANTHER" id="PTHR30486">
    <property type="entry name" value="TWITCHING MOTILITY PROTEIN PILT"/>
    <property type="match status" value="1"/>
</dbReference>
<evidence type="ECO:0000256" key="1">
    <source>
        <dbReference type="ARBA" id="ARBA00006611"/>
    </source>
</evidence>
<feature type="domain" description="Bacterial type II secretion system protein E" evidence="2">
    <location>
        <begin position="35"/>
        <end position="304"/>
    </location>
</feature>
<name>A0ABT9B2A6_9ACTN</name>
<dbReference type="Proteomes" id="UP001233314">
    <property type="component" value="Unassembled WGS sequence"/>
</dbReference>
<dbReference type="EMBL" id="JAUQTA010000002">
    <property type="protein sequence ID" value="MDO7868959.1"/>
    <property type="molecule type" value="Genomic_DNA"/>
</dbReference>
<reference evidence="3 4" key="1">
    <citation type="submission" date="2023-07" db="EMBL/GenBank/DDBJ databases">
        <title>Nocardioides sp. nov WY-20 isolated from soil.</title>
        <authorList>
            <person name="Liu B."/>
            <person name="Wan Y."/>
        </authorList>
    </citation>
    <scope>NUCLEOTIDE SEQUENCE [LARGE SCALE GENOMIC DNA]</scope>
    <source>
        <strain evidence="3 4">WY-20</strain>
    </source>
</reference>
<sequence>MRLHDEHSLTGQVGRVADPSRVITEVVARVSGFGALQPYLEDDEVEEIWINKPSEVFVSRRGRHELTSTVLTRAEVAELIERMLKSSGRRIDMSQPFVDAMLPDGNRLHVVLEGISRGFSAVNIRKHTLRATRLADLVELGSLSPRAASFLEASVRAGLNLLVAGATQSGKTTFLNCLAASIPGSDRVVSAEEVFELRFPHPDWVAMQTRQTGLEGTGEITLRDLVKESLRMRPSRIIVGEVRAEESLDMLLALNSGLPGMCTVHANSARDALVKLSALPLLAGPNVHAGFVTPAVASSIDLVVHLGIDHAGVRRVQEVVAVPGRIEQGVIETEPLFVRDDAELRYVGGMPPHVERFGRAGIDVHAVLAGR</sequence>
<dbReference type="InterPro" id="IPR027417">
    <property type="entry name" value="P-loop_NTPase"/>
</dbReference>
<dbReference type="SUPFAM" id="SSF52540">
    <property type="entry name" value="P-loop containing nucleoside triphosphate hydrolases"/>
    <property type="match status" value="1"/>
</dbReference>
<comment type="similarity">
    <text evidence="1">Belongs to the GSP E family.</text>
</comment>